<dbReference type="EMBL" id="QGGR01000019">
    <property type="protein sequence ID" value="PWK40451.1"/>
    <property type="molecule type" value="Genomic_DNA"/>
</dbReference>
<comment type="similarity">
    <text evidence="1">Belongs to the sigma-70 factor family. ECF subfamily.</text>
</comment>
<dbReference type="RefSeq" id="WP_109599757.1">
    <property type="nucleotide sequence ID" value="NZ_BONA01000072.1"/>
</dbReference>
<evidence type="ECO:0000256" key="1">
    <source>
        <dbReference type="ARBA" id="ARBA00010641"/>
    </source>
</evidence>
<dbReference type="GO" id="GO:0003677">
    <property type="term" value="F:DNA binding"/>
    <property type="evidence" value="ECO:0007669"/>
    <property type="project" value="UniProtKB-KW"/>
</dbReference>
<evidence type="ECO:0000259" key="6">
    <source>
        <dbReference type="Pfam" id="PF04542"/>
    </source>
</evidence>
<feature type="domain" description="RNA polymerase sigma-70 region 2" evidence="6">
    <location>
        <begin position="28"/>
        <end position="80"/>
    </location>
</feature>
<dbReference type="NCBIfam" id="TIGR02937">
    <property type="entry name" value="sigma70-ECF"/>
    <property type="match status" value="1"/>
</dbReference>
<dbReference type="InterPro" id="IPR007627">
    <property type="entry name" value="RNA_pol_sigma70_r2"/>
</dbReference>
<sequence>MKFRRGRDIDESFTTFVATRSHRLIVHAELLCGHREQARDIVQSVLVRAYQRWSRIEHDDPYGYLQRSVTNAVTDWWRTAHHRHERPVDVVPDVPADEDTTLDDRRTLLAALDLLTHRERTIVVLRYFDDHTERDVADTLGISVGTVKSTCHTALRKMRIALDDDVRSSPTSHGIQEQS</sequence>
<dbReference type="InterPro" id="IPR013324">
    <property type="entry name" value="RNA_pol_sigma_r3/r4-like"/>
</dbReference>
<dbReference type="GO" id="GO:0016987">
    <property type="term" value="F:sigma factor activity"/>
    <property type="evidence" value="ECO:0007669"/>
    <property type="project" value="UniProtKB-KW"/>
</dbReference>
<dbReference type="AlphaFoldDB" id="A0A316F613"/>
<evidence type="ECO:0000259" key="7">
    <source>
        <dbReference type="Pfam" id="PF04545"/>
    </source>
</evidence>
<keyword evidence="4" id="KW-0238">DNA-binding</keyword>
<dbReference type="GO" id="GO:0006352">
    <property type="term" value="P:DNA-templated transcription initiation"/>
    <property type="evidence" value="ECO:0007669"/>
    <property type="project" value="InterPro"/>
</dbReference>
<dbReference type="Gene3D" id="1.10.10.10">
    <property type="entry name" value="Winged helix-like DNA-binding domain superfamily/Winged helix DNA-binding domain"/>
    <property type="match status" value="1"/>
</dbReference>
<proteinExistence type="inferred from homology"/>
<gene>
    <name evidence="8" type="ORF">BC793_11958</name>
</gene>
<comment type="caution">
    <text evidence="8">The sequence shown here is derived from an EMBL/GenBank/DDBJ whole genome shotgun (WGS) entry which is preliminary data.</text>
</comment>
<dbReference type="PANTHER" id="PTHR43133">
    <property type="entry name" value="RNA POLYMERASE ECF-TYPE SIGMA FACTO"/>
    <property type="match status" value="1"/>
</dbReference>
<dbReference type="InterPro" id="IPR014325">
    <property type="entry name" value="RNA_pol_sigma-E_actinobac"/>
</dbReference>
<keyword evidence="9" id="KW-1185">Reference proteome</keyword>
<dbReference type="InterPro" id="IPR039425">
    <property type="entry name" value="RNA_pol_sigma-70-like"/>
</dbReference>
<keyword evidence="5" id="KW-0804">Transcription</keyword>
<dbReference type="SUPFAM" id="SSF88946">
    <property type="entry name" value="Sigma2 domain of RNA polymerase sigma factors"/>
    <property type="match status" value="1"/>
</dbReference>
<dbReference type="NCBIfam" id="TIGR02983">
    <property type="entry name" value="SigE-fam_strep"/>
    <property type="match status" value="1"/>
</dbReference>
<dbReference type="InterPro" id="IPR036388">
    <property type="entry name" value="WH-like_DNA-bd_sf"/>
</dbReference>
<evidence type="ECO:0000256" key="3">
    <source>
        <dbReference type="ARBA" id="ARBA00023082"/>
    </source>
</evidence>
<reference evidence="8 9" key="1">
    <citation type="submission" date="2018-05" db="EMBL/GenBank/DDBJ databases">
        <title>Genomic Encyclopedia of Archaeal and Bacterial Type Strains, Phase II (KMG-II): from individual species to whole genera.</title>
        <authorList>
            <person name="Goeker M."/>
        </authorList>
    </citation>
    <scope>NUCLEOTIDE SEQUENCE [LARGE SCALE GENOMIC DNA]</scope>
    <source>
        <strain evidence="8 9">DSM 45184</strain>
    </source>
</reference>
<evidence type="ECO:0000256" key="4">
    <source>
        <dbReference type="ARBA" id="ARBA00023125"/>
    </source>
</evidence>
<dbReference type="Pfam" id="PF04545">
    <property type="entry name" value="Sigma70_r4"/>
    <property type="match status" value="1"/>
</dbReference>
<keyword evidence="3" id="KW-0731">Sigma factor</keyword>
<evidence type="ECO:0000313" key="9">
    <source>
        <dbReference type="Proteomes" id="UP000245697"/>
    </source>
</evidence>
<accession>A0A316F613</accession>
<dbReference type="PANTHER" id="PTHR43133:SF50">
    <property type="entry name" value="ECF RNA POLYMERASE SIGMA FACTOR SIGM"/>
    <property type="match status" value="1"/>
</dbReference>
<dbReference type="Pfam" id="PF04542">
    <property type="entry name" value="Sigma70_r2"/>
    <property type="match status" value="1"/>
</dbReference>
<dbReference type="OrthoDB" id="3692620at2"/>
<evidence type="ECO:0000313" key="8">
    <source>
        <dbReference type="EMBL" id="PWK40451.1"/>
    </source>
</evidence>
<protein>
    <submittedName>
        <fullName evidence="8">RNA polymerase sigma-70 factor (Sigma-E family)</fullName>
    </submittedName>
</protein>
<keyword evidence="2" id="KW-0805">Transcription regulation</keyword>
<evidence type="ECO:0000256" key="5">
    <source>
        <dbReference type="ARBA" id="ARBA00023163"/>
    </source>
</evidence>
<dbReference type="SUPFAM" id="SSF88659">
    <property type="entry name" value="Sigma3 and sigma4 domains of RNA polymerase sigma factors"/>
    <property type="match status" value="1"/>
</dbReference>
<dbReference type="InterPro" id="IPR013325">
    <property type="entry name" value="RNA_pol_sigma_r2"/>
</dbReference>
<dbReference type="Gene3D" id="1.10.1740.10">
    <property type="match status" value="1"/>
</dbReference>
<dbReference type="Proteomes" id="UP000245697">
    <property type="component" value="Unassembled WGS sequence"/>
</dbReference>
<organism evidence="8 9">
    <name type="scientific">Actinoplanes xinjiangensis</name>
    <dbReference type="NCBI Taxonomy" id="512350"/>
    <lineage>
        <taxon>Bacteria</taxon>
        <taxon>Bacillati</taxon>
        <taxon>Actinomycetota</taxon>
        <taxon>Actinomycetes</taxon>
        <taxon>Micromonosporales</taxon>
        <taxon>Micromonosporaceae</taxon>
        <taxon>Actinoplanes</taxon>
    </lineage>
</organism>
<name>A0A316F613_9ACTN</name>
<feature type="domain" description="RNA polymerase sigma-70 region 4" evidence="7">
    <location>
        <begin position="111"/>
        <end position="159"/>
    </location>
</feature>
<evidence type="ECO:0000256" key="2">
    <source>
        <dbReference type="ARBA" id="ARBA00023015"/>
    </source>
</evidence>
<dbReference type="CDD" id="cd06171">
    <property type="entry name" value="Sigma70_r4"/>
    <property type="match status" value="1"/>
</dbReference>
<dbReference type="InterPro" id="IPR014284">
    <property type="entry name" value="RNA_pol_sigma-70_dom"/>
</dbReference>
<dbReference type="InterPro" id="IPR007630">
    <property type="entry name" value="RNA_pol_sigma70_r4"/>
</dbReference>